<protein>
    <recommendedName>
        <fullName evidence="4">J domain-containing protein</fullName>
    </recommendedName>
</protein>
<keyword evidence="3" id="KW-1185">Reference proteome</keyword>
<keyword evidence="1" id="KW-0175">Coiled coil</keyword>
<evidence type="ECO:0008006" key="4">
    <source>
        <dbReference type="Google" id="ProtNLM"/>
    </source>
</evidence>
<dbReference type="eggNOG" id="COG2214">
    <property type="taxonomic scope" value="Bacteria"/>
</dbReference>
<dbReference type="RefSeq" id="WP_016657516.1">
    <property type="nucleotide sequence ID" value="NZ_KE340355.1"/>
</dbReference>
<dbReference type="OrthoDB" id="6716816at2"/>
<evidence type="ECO:0000256" key="1">
    <source>
        <dbReference type="SAM" id="Coils"/>
    </source>
</evidence>
<feature type="coiled-coil region" evidence="1">
    <location>
        <begin position="7"/>
        <end position="41"/>
    </location>
</feature>
<reference evidence="2 3" key="1">
    <citation type="submission" date="2013-06" db="EMBL/GenBank/DDBJ databases">
        <title>The Genome Sequence of Acinetobacter rudis CIP 110305.</title>
        <authorList>
            <consortium name="The Broad Institute Genome Sequencing Platform"/>
            <consortium name="The Broad Institute Genome Sequencing Center for Infectious Disease"/>
            <person name="Cerqueira G."/>
            <person name="Feldgarden M."/>
            <person name="Courvalin P."/>
            <person name="Perichon B."/>
            <person name="Grillot-Courvalin C."/>
            <person name="Clermont D."/>
            <person name="Rocha E."/>
            <person name="Yoon E.-J."/>
            <person name="Nemec A."/>
            <person name="Young S.K."/>
            <person name="Zeng Q."/>
            <person name="Gargeya S."/>
            <person name="Fitzgerald M."/>
            <person name="Abouelleil A."/>
            <person name="Alvarado L."/>
            <person name="Berlin A.M."/>
            <person name="Chapman S.B."/>
            <person name="Dewar J."/>
            <person name="Goldberg J."/>
            <person name="Griggs A."/>
            <person name="Gujja S."/>
            <person name="Hansen M."/>
            <person name="Howarth C."/>
            <person name="Imamovic A."/>
            <person name="Larimer J."/>
            <person name="McCowan C."/>
            <person name="Murphy C."/>
            <person name="Pearson M."/>
            <person name="Priest M."/>
            <person name="Roberts A."/>
            <person name="Saif S."/>
            <person name="Shea T."/>
            <person name="Sykes S."/>
            <person name="Wortman J."/>
            <person name="Nusbaum C."/>
            <person name="Birren B."/>
        </authorList>
    </citation>
    <scope>NUCLEOTIDE SEQUENCE [LARGE SCALE GENOMIC DNA]</scope>
    <source>
        <strain evidence="2 3">CIP 110305</strain>
    </source>
</reference>
<comment type="caution">
    <text evidence="2">The sequence shown here is derived from an EMBL/GenBank/DDBJ whole genome shotgun (WGS) entry which is preliminary data.</text>
</comment>
<dbReference type="AlphaFoldDB" id="S3MQE0"/>
<dbReference type="Proteomes" id="UP000014568">
    <property type="component" value="Unassembled WGS sequence"/>
</dbReference>
<gene>
    <name evidence="2" type="ORF">F945_03147</name>
</gene>
<accession>S3MQE0</accession>
<dbReference type="HOGENOM" id="CLU_070252_0_0_6"/>
<sequence>MKLQVSTKEIESKISAQQKKFQRLSQKVEQEKVRLVQWQEAQKQINNRAMQEIVPTYEKLRQISFQKIEYLVKHKKQKMTKAQSARLDEKVEQLAFELLHSQEITATQTKFLIDLLSELGHHFEQDIFDRSNAHFQQSHTTEIDEESDNQDSMQVELEHLKALLSDQHNLEADFFDFEADSPDDFMEKFSQKMDEREKRDFLDQFEDHERQHFEREIAREKAKKEKKIQQRAQAKKIANQSFKQIYLKIAALIHPDREQDEQKKHEKTELLQQANQAYEAKDLFALLALQLQLGQQVKQLADQQLKAYNIMLEEQLEKLTQDVDEIIYSFNWSKRMLSINRKIKVSDLHAQYEQDWSELGKRLKRDEIILHSFKDFQALKELMSSPYMWGMC</sequence>
<dbReference type="PATRIC" id="fig|421052.3.peg.3078"/>
<evidence type="ECO:0000313" key="2">
    <source>
        <dbReference type="EMBL" id="EPF70130.1"/>
    </source>
</evidence>
<proteinExistence type="predicted"/>
<dbReference type="STRING" id="632955.GCA_000829675_02498"/>
<name>S3MQE0_9GAMM</name>
<evidence type="ECO:0000313" key="3">
    <source>
        <dbReference type="Proteomes" id="UP000014568"/>
    </source>
</evidence>
<organism evidence="2 3">
    <name type="scientific">Acinetobacter rudis CIP 110305</name>
    <dbReference type="NCBI Taxonomy" id="421052"/>
    <lineage>
        <taxon>Bacteria</taxon>
        <taxon>Pseudomonadati</taxon>
        <taxon>Pseudomonadota</taxon>
        <taxon>Gammaproteobacteria</taxon>
        <taxon>Moraxellales</taxon>
        <taxon>Moraxellaceae</taxon>
        <taxon>Acinetobacter</taxon>
    </lineage>
</organism>
<dbReference type="EMBL" id="ATGI01000038">
    <property type="protein sequence ID" value="EPF70130.1"/>
    <property type="molecule type" value="Genomic_DNA"/>
</dbReference>